<dbReference type="InterPro" id="IPR011381">
    <property type="entry name" value="H3-K9_MeTrfase_SUV39H1/2-like"/>
</dbReference>
<keyword evidence="11" id="KW-0137">Centromere</keyword>
<evidence type="ECO:0000256" key="5">
    <source>
        <dbReference type="ARBA" id="ARBA00022679"/>
    </source>
</evidence>
<evidence type="ECO:0000259" key="14">
    <source>
        <dbReference type="PROSITE" id="PS50013"/>
    </source>
</evidence>
<dbReference type="Pfam" id="PF05033">
    <property type="entry name" value="Pre-SET"/>
    <property type="match status" value="1"/>
</dbReference>
<evidence type="ECO:0000256" key="3">
    <source>
        <dbReference type="ARBA" id="ARBA00022454"/>
    </source>
</evidence>
<evidence type="ECO:0000256" key="2">
    <source>
        <dbReference type="ARBA" id="ARBA00004584"/>
    </source>
</evidence>
<dbReference type="Proteomes" id="UP001283361">
    <property type="component" value="Unassembled WGS sequence"/>
</dbReference>
<proteinExistence type="inferred from homology"/>
<evidence type="ECO:0000259" key="17">
    <source>
        <dbReference type="PROSITE" id="PS50868"/>
    </source>
</evidence>
<dbReference type="PROSITE" id="PS50868">
    <property type="entry name" value="POST_SET"/>
    <property type="match status" value="1"/>
</dbReference>
<comment type="subcellular location">
    <subcellularLocation>
        <location evidence="2">Chromosome</location>
        <location evidence="2">Centromere</location>
    </subcellularLocation>
    <subcellularLocation>
        <location evidence="1 12">Nucleus</location>
    </subcellularLocation>
</comment>
<dbReference type="SMART" id="SM00317">
    <property type="entry name" value="SET"/>
    <property type="match status" value="1"/>
</dbReference>
<feature type="binding site" evidence="13">
    <location>
        <position position="316"/>
    </location>
    <ligand>
        <name>Zn(2+)</name>
        <dbReference type="ChEBI" id="CHEBI:29105"/>
        <label>3</label>
    </ligand>
</feature>
<dbReference type="SUPFAM" id="SSF82199">
    <property type="entry name" value="SET domain"/>
    <property type="match status" value="1"/>
</dbReference>
<evidence type="ECO:0000256" key="7">
    <source>
        <dbReference type="ARBA" id="ARBA00022723"/>
    </source>
</evidence>
<feature type="binding site" evidence="13">
    <location>
        <position position="322"/>
    </location>
    <ligand>
        <name>Zn(2+)</name>
        <dbReference type="ChEBI" id="CHEBI:29105"/>
        <label>3</label>
    </ligand>
</feature>
<dbReference type="PROSITE" id="PS50013">
    <property type="entry name" value="CHROMO_2"/>
    <property type="match status" value="1"/>
</dbReference>
<dbReference type="SUPFAM" id="SSF54160">
    <property type="entry name" value="Chromo domain-like"/>
    <property type="match status" value="1"/>
</dbReference>
<evidence type="ECO:0000313" key="19">
    <source>
        <dbReference type="Proteomes" id="UP001283361"/>
    </source>
</evidence>
<feature type="binding site" evidence="13">
    <location>
        <position position="316"/>
    </location>
    <ligand>
        <name>Zn(2+)</name>
        <dbReference type="ChEBI" id="CHEBI:29105"/>
        <label>2</label>
    </ligand>
</feature>
<dbReference type="GO" id="GO:0005634">
    <property type="term" value="C:nucleus"/>
    <property type="evidence" value="ECO:0007669"/>
    <property type="project" value="UniProtKB-SubCell"/>
</dbReference>
<evidence type="ECO:0000256" key="9">
    <source>
        <dbReference type="ARBA" id="ARBA00022853"/>
    </source>
</evidence>
<dbReference type="PIRSF" id="PIRSF009343">
    <property type="entry name" value="SUV39_SET"/>
    <property type="match status" value="1"/>
</dbReference>
<evidence type="ECO:0000256" key="1">
    <source>
        <dbReference type="ARBA" id="ARBA00004123"/>
    </source>
</evidence>
<dbReference type="PROSITE" id="PS00598">
    <property type="entry name" value="CHROMO_1"/>
    <property type="match status" value="1"/>
</dbReference>
<dbReference type="SMART" id="SM00298">
    <property type="entry name" value="CHROMO"/>
    <property type="match status" value="1"/>
</dbReference>
<feature type="binding site" evidence="13">
    <location>
        <position position="320"/>
    </location>
    <ligand>
        <name>Zn(2+)</name>
        <dbReference type="ChEBI" id="CHEBI:29105"/>
        <label>2</label>
    </ligand>
</feature>
<evidence type="ECO:0000256" key="12">
    <source>
        <dbReference type="PIRNR" id="PIRNR009343"/>
    </source>
</evidence>
<sequence length="566" mass="64354">MEYDSDFDDDDCECLPASVPCLVGYAELEQCCKDFGLRGLSSETQHDILYQIMKRLGPRNTQNLIDKLVAKGYITSWQDDFEVEAILDHMEDDEEDKIYYLIKWFGWSSWYNTWEPEENLNCCDLLKEYQILTVKGRNRKRDCPSLETPSLDMKQHVMEELYQKLLQSNILDKISLKDLVMCSDPQKKTFKSSRSTQLQPLRVKKISKRQTKTEIQKALKAWELKLNKLSISHDPAPIFVENKVDLEGPPENFIFINERQAGAGVTIDNDPLIGCDCLDCHAERKSCCAVTSGCEPPYYKTNKRLRLDRGIPIYECNSRCKCGPDCLNRVVQNGRKVKICIFRTATKGWGVKTLQPIKKGTFVIEYVGEVITNEEAEKRGKTYDASGMTYLFDLDFHDSDGPFSVDAGTYGNASHFINHSCDPNLDVHVVWINTLDPLLPHICLFARRDIAKNEELTFDYNCGKNTGEDHNSSSQSNEVLGEENRDTQLVRDCSSYAEAIPKNDVFATPKWTAGTKNTFEDLISLSKVPTPPASDIESSAAENEKTSIFTMACLCGAKNCRKFLFF</sequence>
<evidence type="ECO:0000256" key="4">
    <source>
        <dbReference type="ARBA" id="ARBA00022603"/>
    </source>
</evidence>
<accession>A0AAE0YC50</accession>
<feature type="binding site" evidence="13">
    <location>
        <position position="288"/>
    </location>
    <ligand>
        <name>Zn(2+)</name>
        <dbReference type="ChEBI" id="CHEBI:29105"/>
        <label>2</label>
    </ligand>
</feature>
<keyword evidence="19" id="KW-1185">Reference proteome</keyword>
<dbReference type="AlphaFoldDB" id="A0AAE0YC50"/>
<feature type="domain" description="Chromo" evidence="14">
    <location>
        <begin position="81"/>
        <end position="130"/>
    </location>
</feature>
<dbReference type="InterPro" id="IPR023780">
    <property type="entry name" value="Chromo_domain"/>
</dbReference>
<evidence type="ECO:0000259" key="16">
    <source>
        <dbReference type="PROSITE" id="PS50867"/>
    </source>
</evidence>
<comment type="similarity">
    <text evidence="12">Belongs to the class V-like SAM-binding methyltransferase superfamily. Histone-lysine methyltransferase family. Suvar3-9 subfamily.</text>
</comment>
<feature type="binding site" evidence="13">
    <location>
        <position position="277"/>
    </location>
    <ligand>
        <name>Zn(2+)</name>
        <dbReference type="ChEBI" id="CHEBI:29105"/>
        <label>1</label>
    </ligand>
</feature>
<dbReference type="CDD" id="cd00024">
    <property type="entry name" value="CD_CSD"/>
    <property type="match status" value="1"/>
</dbReference>
<dbReference type="PANTHER" id="PTHR46223">
    <property type="entry name" value="HISTONE-LYSINE N-METHYLTRANSFERASE SUV39H"/>
    <property type="match status" value="1"/>
</dbReference>
<feature type="domain" description="Pre-SET" evidence="16">
    <location>
        <begin position="273"/>
        <end position="334"/>
    </location>
</feature>
<feature type="binding site" evidence="13">
    <location>
        <position position="280"/>
    </location>
    <ligand>
        <name>Zn(2+)</name>
        <dbReference type="ChEBI" id="CHEBI:29105"/>
        <label>3</label>
    </ligand>
</feature>
<dbReference type="PROSITE" id="PS50867">
    <property type="entry name" value="PRE_SET"/>
    <property type="match status" value="1"/>
</dbReference>
<dbReference type="GO" id="GO:0032259">
    <property type="term" value="P:methylation"/>
    <property type="evidence" value="ECO:0007669"/>
    <property type="project" value="UniProtKB-KW"/>
</dbReference>
<dbReference type="SMART" id="SM00468">
    <property type="entry name" value="PreSET"/>
    <property type="match status" value="1"/>
</dbReference>
<keyword evidence="10 12" id="KW-0539">Nucleus</keyword>
<feature type="binding site" evidence="13">
    <location>
        <position position="275"/>
    </location>
    <ligand>
        <name>Zn(2+)</name>
        <dbReference type="ChEBI" id="CHEBI:29105"/>
        <label>1</label>
    </ligand>
</feature>
<feature type="domain" description="SET" evidence="15">
    <location>
        <begin position="337"/>
        <end position="461"/>
    </location>
</feature>
<evidence type="ECO:0000256" key="13">
    <source>
        <dbReference type="PIRSR" id="PIRSR009343-2"/>
    </source>
</evidence>
<comment type="catalytic activity">
    <reaction evidence="12">
        <text>L-lysyl(9)-[histone H3] + 3 S-adenosyl-L-methionine = N(6),N(6),N(6)-trimethyl-L-lysyl(9)-[histone H3] + 3 S-adenosyl-L-homocysteine + 3 H(+)</text>
        <dbReference type="Rhea" id="RHEA:60276"/>
        <dbReference type="Rhea" id="RHEA-COMP:15538"/>
        <dbReference type="Rhea" id="RHEA-COMP:15546"/>
        <dbReference type="ChEBI" id="CHEBI:15378"/>
        <dbReference type="ChEBI" id="CHEBI:29969"/>
        <dbReference type="ChEBI" id="CHEBI:57856"/>
        <dbReference type="ChEBI" id="CHEBI:59789"/>
        <dbReference type="ChEBI" id="CHEBI:61961"/>
        <dbReference type="EC" id="2.1.1.355"/>
    </reaction>
</comment>
<keyword evidence="7 12" id="KW-0479">Metal-binding</keyword>
<dbReference type="GO" id="GO:0000775">
    <property type="term" value="C:chromosome, centromeric region"/>
    <property type="evidence" value="ECO:0007669"/>
    <property type="project" value="UniProtKB-SubCell"/>
</dbReference>
<feature type="domain" description="Post-SET" evidence="17">
    <location>
        <begin position="549"/>
        <end position="565"/>
    </location>
</feature>
<evidence type="ECO:0000256" key="8">
    <source>
        <dbReference type="ARBA" id="ARBA00022833"/>
    </source>
</evidence>
<dbReference type="InterPro" id="IPR023779">
    <property type="entry name" value="Chromodomain_CS"/>
</dbReference>
<dbReference type="GO" id="GO:0008270">
    <property type="term" value="F:zinc ion binding"/>
    <property type="evidence" value="ECO:0007669"/>
    <property type="project" value="UniProtKB-UniRule"/>
</dbReference>
<evidence type="ECO:0000256" key="11">
    <source>
        <dbReference type="ARBA" id="ARBA00023328"/>
    </source>
</evidence>
<dbReference type="InterPro" id="IPR001214">
    <property type="entry name" value="SET_dom"/>
</dbReference>
<keyword evidence="3" id="KW-0158">Chromosome</keyword>
<feature type="binding site" evidence="13">
    <location>
        <position position="287"/>
    </location>
    <ligand>
        <name>Zn(2+)</name>
        <dbReference type="ChEBI" id="CHEBI:29105"/>
        <label>1</label>
    </ligand>
</feature>
<evidence type="ECO:0000259" key="15">
    <source>
        <dbReference type="PROSITE" id="PS50280"/>
    </source>
</evidence>
<dbReference type="InterPro" id="IPR050973">
    <property type="entry name" value="H3K9_Histone-Lys_N-MTase"/>
</dbReference>
<dbReference type="InterPro" id="IPR016197">
    <property type="entry name" value="Chromo-like_dom_sf"/>
</dbReference>
<keyword evidence="5 12" id="KW-0808">Transferase</keyword>
<protein>
    <recommendedName>
        <fullName evidence="12">Histone-lysine N-methyltransferase</fullName>
        <ecNumber evidence="12">2.1.1.355</ecNumber>
    </recommendedName>
</protein>
<name>A0AAE0YC50_9GAST</name>
<dbReference type="PANTHER" id="PTHR46223:SF4">
    <property type="entry name" value="HISTONE-LYSINE N-METHYLTRANSFERASE-RELATED"/>
    <property type="match status" value="1"/>
</dbReference>
<evidence type="ECO:0000313" key="18">
    <source>
        <dbReference type="EMBL" id="KAK3738798.1"/>
    </source>
</evidence>
<dbReference type="EC" id="2.1.1.355" evidence="12"/>
<feature type="binding site" evidence="13">
    <location>
        <position position="421"/>
    </location>
    <ligand>
        <name>Zn(2+)</name>
        <dbReference type="ChEBI" id="CHEBI:29105"/>
        <label>4</label>
    </ligand>
</feature>
<feature type="binding site" evidence="13">
    <location>
        <position position="280"/>
    </location>
    <ligand>
        <name>Zn(2+)</name>
        <dbReference type="ChEBI" id="CHEBI:29105"/>
        <label>1</label>
    </ligand>
</feature>
<keyword evidence="6 12" id="KW-0949">S-adenosyl-L-methionine</keyword>
<comment type="caution">
    <text evidence="18">The sequence shown here is derived from an EMBL/GenBank/DDBJ whole genome shotgun (WGS) entry which is preliminary data.</text>
</comment>
<keyword evidence="8 12" id="KW-0862">Zinc</keyword>
<evidence type="ECO:0000256" key="6">
    <source>
        <dbReference type="ARBA" id="ARBA00022691"/>
    </source>
</evidence>
<gene>
    <name evidence="18" type="ORF">RRG08_035678</name>
</gene>
<evidence type="ECO:0000256" key="10">
    <source>
        <dbReference type="ARBA" id="ARBA00023242"/>
    </source>
</evidence>
<dbReference type="GO" id="GO:0140949">
    <property type="term" value="F:histone H3K9 trimethyltransferase activity"/>
    <property type="evidence" value="ECO:0007669"/>
    <property type="project" value="UniProtKB-EC"/>
</dbReference>
<dbReference type="Pfam" id="PF00385">
    <property type="entry name" value="Chromo"/>
    <property type="match status" value="1"/>
</dbReference>
<organism evidence="18 19">
    <name type="scientific">Elysia crispata</name>
    <name type="common">lettuce slug</name>
    <dbReference type="NCBI Taxonomy" id="231223"/>
    <lineage>
        <taxon>Eukaryota</taxon>
        <taxon>Metazoa</taxon>
        <taxon>Spiralia</taxon>
        <taxon>Lophotrochozoa</taxon>
        <taxon>Mollusca</taxon>
        <taxon>Gastropoda</taxon>
        <taxon>Heterobranchia</taxon>
        <taxon>Euthyneura</taxon>
        <taxon>Panpulmonata</taxon>
        <taxon>Sacoglossa</taxon>
        <taxon>Placobranchoidea</taxon>
        <taxon>Plakobranchidae</taxon>
        <taxon>Elysia</taxon>
    </lineage>
</organism>
<dbReference type="InterPro" id="IPR007728">
    <property type="entry name" value="Pre-SET_dom"/>
</dbReference>
<dbReference type="Pfam" id="PF00856">
    <property type="entry name" value="SET"/>
    <property type="match status" value="1"/>
</dbReference>
<dbReference type="InterPro" id="IPR046341">
    <property type="entry name" value="SET_dom_sf"/>
</dbReference>
<dbReference type="PROSITE" id="PS50280">
    <property type="entry name" value="SET"/>
    <property type="match status" value="1"/>
</dbReference>
<feature type="binding site" evidence="13">
    <location>
        <position position="326"/>
    </location>
    <ligand>
        <name>Zn(2+)</name>
        <dbReference type="ChEBI" id="CHEBI:29105"/>
        <label>3</label>
    </ligand>
</feature>
<dbReference type="Gene3D" id="2.40.50.40">
    <property type="match status" value="1"/>
</dbReference>
<dbReference type="InterPro" id="IPR003616">
    <property type="entry name" value="Post-SET_dom"/>
</dbReference>
<feature type="binding site" evidence="13">
    <location>
        <position position="275"/>
    </location>
    <ligand>
        <name>Zn(2+)</name>
        <dbReference type="ChEBI" id="CHEBI:29105"/>
        <label>2</label>
    </ligand>
</feature>
<dbReference type="InterPro" id="IPR000953">
    <property type="entry name" value="Chromo/chromo_shadow_dom"/>
</dbReference>
<dbReference type="EMBL" id="JAWDGP010006574">
    <property type="protein sequence ID" value="KAK3738798.1"/>
    <property type="molecule type" value="Genomic_DNA"/>
</dbReference>
<keyword evidence="4 12" id="KW-0489">Methyltransferase</keyword>
<reference evidence="18" key="1">
    <citation type="journal article" date="2023" name="G3 (Bethesda)">
        <title>A reference genome for the long-term kleptoplast-retaining sea slug Elysia crispata morphotype clarki.</title>
        <authorList>
            <person name="Eastman K.E."/>
            <person name="Pendleton A.L."/>
            <person name="Shaikh M.A."/>
            <person name="Suttiyut T."/>
            <person name="Ogas R."/>
            <person name="Tomko P."/>
            <person name="Gavelis G."/>
            <person name="Widhalm J.R."/>
            <person name="Wisecaver J.H."/>
        </authorList>
    </citation>
    <scope>NUCLEOTIDE SEQUENCE</scope>
    <source>
        <strain evidence="18">ECLA1</strain>
    </source>
</reference>
<dbReference type="Gene3D" id="2.170.270.10">
    <property type="entry name" value="SET domain"/>
    <property type="match status" value="1"/>
</dbReference>
<keyword evidence="9 12" id="KW-0156">Chromatin regulator</keyword>
<dbReference type="CDD" id="cd10542">
    <property type="entry name" value="SET_SUV39H"/>
    <property type="match status" value="1"/>
</dbReference>